<protein>
    <submittedName>
        <fullName evidence="1">Uncharacterized protein</fullName>
    </submittedName>
</protein>
<comment type="caution">
    <text evidence="1">The sequence shown here is derived from an EMBL/GenBank/DDBJ whole genome shotgun (WGS) entry which is preliminary data.</text>
</comment>
<keyword evidence="2" id="KW-1185">Reference proteome</keyword>
<sequence>MAPGTLSMTGPTLAKLHGKILRSIAKQQEQSGDKVSAGAQQNKVKRVFQGEVHGGVEVFHDAEDDVDAIDALDKQEVAAAGPVTETERQLMTEIFDFDAYERALDAFTNPEVTTANEGGVTSNESGWTVDDILLAAN</sequence>
<gene>
    <name evidence="1" type="ORF">PsorP6_005930</name>
</gene>
<evidence type="ECO:0000313" key="1">
    <source>
        <dbReference type="EMBL" id="KAI9914232.1"/>
    </source>
</evidence>
<organism evidence="1 2">
    <name type="scientific">Peronosclerospora sorghi</name>
    <dbReference type="NCBI Taxonomy" id="230839"/>
    <lineage>
        <taxon>Eukaryota</taxon>
        <taxon>Sar</taxon>
        <taxon>Stramenopiles</taxon>
        <taxon>Oomycota</taxon>
        <taxon>Peronosporomycetes</taxon>
        <taxon>Peronosporales</taxon>
        <taxon>Peronosporaceae</taxon>
        <taxon>Peronosclerospora</taxon>
    </lineage>
</organism>
<reference evidence="1 2" key="1">
    <citation type="journal article" date="2022" name="bioRxiv">
        <title>The genome of the oomycete Peronosclerospora sorghi, a cosmopolitan pathogen of maize and sorghum, is inflated with dispersed pseudogenes.</title>
        <authorList>
            <person name="Fletcher K."/>
            <person name="Martin F."/>
            <person name="Isakeit T."/>
            <person name="Cavanaugh K."/>
            <person name="Magill C."/>
            <person name="Michelmore R."/>
        </authorList>
    </citation>
    <scope>NUCLEOTIDE SEQUENCE [LARGE SCALE GENOMIC DNA]</scope>
    <source>
        <strain evidence="1">P6</strain>
    </source>
</reference>
<name>A0ACC0W713_9STRA</name>
<evidence type="ECO:0000313" key="2">
    <source>
        <dbReference type="Proteomes" id="UP001163321"/>
    </source>
</evidence>
<dbReference type="EMBL" id="CM047583">
    <property type="protein sequence ID" value="KAI9914232.1"/>
    <property type="molecule type" value="Genomic_DNA"/>
</dbReference>
<dbReference type="Proteomes" id="UP001163321">
    <property type="component" value="Chromosome 4"/>
</dbReference>
<proteinExistence type="predicted"/>
<accession>A0ACC0W713</accession>